<dbReference type="KEGG" id="ebla:JGUZn3_22040"/>
<keyword evidence="2" id="KW-1185">Reference proteome</keyword>
<accession>A0A7H1NUE5</accession>
<proteinExistence type="predicted"/>
<evidence type="ECO:0000313" key="1">
    <source>
        <dbReference type="EMBL" id="QNT79405.1"/>
    </source>
</evidence>
<dbReference type="EMBL" id="CP060244">
    <property type="protein sequence ID" value="QNT79405.1"/>
    <property type="molecule type" value="Genomic_DNA"/>
</dbReference>
<gene>
    <name evidence="1" type="ORF">JGUZn3_22040</name>
</gene>
<evidence type="ECO:0000313" key="2">
    <source>
        <dbReference type="Proteomes" id="UP000516349"/>
    </source>
</evidence>
<reference evidence="1 2" key="1">
    <citation type="submission" date="2020-08" db="EMBL/GenBank/DDBJ databases">
        <title>Complete genome sequence of Entomobacter blattae G55GP.</title>
        <authorList>
            <person name="Poehlein A."/>
            <person name="Guzman J."/>
            <person name="Daniel R."/>
            <person name="Vilcinskas A."/>
        </authorList>
    </citation>
    <scope>NUCLEOTIDE SEQUENCE [LARGE SCALE GENOMIC DNA]</scope>
    <source>
        <strain evidence="1 2">G55GP</strain>
    </source>
</reference>
<name>A0A7H1NUE5_9PROT</name>
<dbReference type="Gene3D" id="1.10.260.40">
    <property type="entry name" value="lambda repressor-like DNA-binding domains"/>
    <property type="match status" value="1"/>
</dbReference>
<dbReference type="AlphaFoldDB" id="A0A7H1NUE5"/>
<sequence>MMNTKEIIRAAGGPSKVARAVDRHHSTVCKWDFVPGKFVRIVSELSKIPPETIRPDIFQTTPTHEELQR</sequence>
<protein>
    <submittedName>
        <fullName evidence="1">Uncharacterized protein</fullName>
    </submittedName>
</protein>
<organism evidence="1 2">
    <name type="scientific">Entomobacter blattae</name>
    <dbReference type="NCBI Taxonomy" id="2762277"/>
    <lineage>
        <taxon>Bacteria</taxon>
        <taxon>Pseudomonadati</taxon>
        <taxon>Pseudomonadota</taxon>
        <taxon>Alphaproteobacteria</taxon>
        <taxon>Acetobacterales</taxon>
        <taxon>Acetobacteraceae</taxon>
        <taxon>Entomobacter</taxon>
    </lineage>
</organism>
<dbReference type="Proteomes" id="UP000516349">
    <property type="component" value="Chromosome"/>
</dbReference>
<dbReference type="GO" id="GO:0003677">
    <property type="term" value="F:DNA binding"/>
    <property type="evidence" value="ECO:0007669"/>
    <property type="project" value="InterPro"/>
</dbReference>
<dbReference type="InterPro" id="IPR010982">
    <property type="entry name" value="Lambda_DNA-bd_dom_sf"/>
</dbReference>